<dbReference type="Proteomes" id="UP000261420">
    <property type="component" value="Unplaced"/>
</dbReference>
<dbReference type="AlphaFoldDB" id="A0A3B4USH1"/>
<keyword evidence="10" id="KW-0238">DNA-binding</keyword>
<feature type="domain" description="PAS" evidence="15">
    <location>
        <begin position="144"/>
        <end position="207"/>
    </location>
</feature>
<dbReference type="Gene3D" id="4.10.280.10">
    <property type="entry name" value="Helix-loop-helix DNA-binding domain"/>
    <property type="match status" value="1"/>
</dbReference>
<dbReference type="FunFam" id="4.10.280.10:FF:000024">
    <property type="entry name" value="Aryl hydrocarbon receptor 2"/>
    <property type="match status" value="1"/>
</dbReference>
<keyword evidence="4" id="KW-0963">Cytoplasm</keyword>
<evidence type="ECO:0000256" key="11">
    <source>
        <dbReference type="ARBA" id="ARBA00023159"/>
    </source>
</evidence>
<dbReference type="RefSeq" id="XP_022617027.1">
    <property type="nucleotide sequence ID" value="XM_022761306.1"/>
</dbReference>
<dbReference type="PANTHER" id="PTHR10649">
    <property type="entry name" value="ARYL HYDROCARBON RECEPTOR"/>
    <property type="match status" value="1"/>
</dbReference>
<dbReference type="GO" id="GO:0048511">
    <property type="term" value="P:rhythmic process"/>
    <property type="evidence" value="ECO:0007669"/>
    <property type="project" value="UniProtKB-KW"/>
</dbReference>
<name>A0A3B4USH1_SERDU</name>
<evidence type="ECO:0000256" key="12">
    <source>
        <dbReference type="ARBA" id="ARBA00023163"/>
    </source>
</evidence>
<dbReference type="GeneID" id="111233481"/>
<dbReference type="SMART" id="SM00091">
    <property type="entry name" value="PAS"/>
    <property type="match status" value="2"/>
</dbReference>
<evidence type="ECO:0000256" key="5">
    <source>
        <dbReference type="ARBA" id="ARBA00022491"/>
    </source>
</evidence>
<keyword evidence="8" id="KW-0805">Transcription regulation</keyword>
<dbReference type="CTD" id="30517"/>
<evidence type="ECO:0000256" key="1">
    <source>
        <dbReference type="ARBA" id="ARBA00004123"/>
    </source>
</evidence>
<dbReference type="Gene3D" id="3.30.450.20">
    <property type="entry name" value="PAS domain"/>
    <property type="match status" value="2"/>
</dbReference>
<evidence type="ECO:0000256" key="2">
    <source>
        <dbReference type="ARBA" id="ARBA00004496"/>
    </source>
</evidence>
<keyword evidence="9" id="KW-0090">Biological rhythms</keyword>
<keyword evidence="6" id="KW-0677">Repeat</keyword>
<dbReference type="FunFam" id="3.30.450.20:FF:000019">
    <property type="entry name" value="Aryl hydrocarbon receptor 1"/>
    <property type="match status" value="1"/>
</dbReference>
<feature type="compositionally biased region" description="Polar residues" evidence="14">
    <location>
        <begin position="208"/>
        <end position="233"/>
    </location>
</feature>
<dbReference type="InterPro" id="IPR036638">
    <property type="entry name" value="HLH_DNA-bd_sf"/>
</dbReference>
<dbReference type="OMA" id="YHFIHAA"/>
<dbReference type="Pfam" id="PF14598">
    <property type="entry name" value="PAS_11"/>
    <property type="match status" value="1"/>
</dbReference>
<dbReference type="PROSITE" id="PS50112">
    <property type="entry name" value="PAS"/>
    <property type="match status" value="1"/>
</dbReference>
<dbReference type="InterPro" id="IPR000014">
    <property type="entry name" value="PAS"/>
</dbReference>
<dbReference type="GO" id="GO:0034751">
    <property type="term" value="C:aryl hydrocarbon receptor complex"/>
    <property type="evidence" value="ECO:0007669"/>
    <property type="project" value="TreeGrafter"/>
</dbReference>
<keyword evidence="12" id="KW-0804">Transcription</keyword>
<evidence type="ECO:0000259" key="16">
    <source>
        <dbReference type="PROSITE" id="PS50888"/>
    </source>
</evidence>
<protein>
    <recommendedName>
        <fullName evidence="3">Aryl hydrocarbon receptor</fullName>
    </recommendedName>
</protein>
<dbReference type="InterPro" id="IPR035965">
    <property type="entry name" value="PAS-like_dom_sf"/>
</dbReference>
<dbReference type="Pfam" id="PF00989">
    <property type="entry name" value="PAS"/>
    <property type="match status" value="1"/>
</dbReference>
<evidence type="ECO:0000256" key="6">
    <source>
        <dbReference type="ARBA" id="ARBA00022737"/>
    </source>
</evidence>
<dbReference type="InterPro" id="IPR011598">
    <property type="entry name" value="bHLH_dom"/>
</dbReference>
<keyword evidence="18" id="KW-1185">Reference proteome</keyword>
<dbReference type="GO" id="GO:0000976">
    <property type="term" value="F:transcription cis-regulatory region binding"/>
    <property type="evidence" value="ECO:0007669"/>
    <property type="project" value="TreeGrafter"/>
</dbReference>
<evidence type="ECO:0000256" key="14">
    <source>
        <dbReference type="SAM" id="MobiDB-lite"/>
    </source>
</evidence>
<dbReference type="SMART" id="SM00353">
    <property type="entry name" value="HLH"/>
    <property type="match status" value="1"/>
</dbReference>
<dbReference type="CDD" id="cd19696">
    <property type="entry name" value="bHLH-PAS_AhR_like"/>
    <property type="match status" value="1"/>
</dbReference>
<reference evidence="17" key="1">
    <citation type="submission" date="2025-08" db="UniProtKB">
        <authorList>
            <consortium name="Ensembl"/>
        </authorList>
    </citation>
    <scope>IDENTIFICATION</scope>
</reference>
<evidence type="ECO:0000256" key="8">
    <source>
        <dbReference type="ARBA" id="ARBA00023015"/>
    </source>
</evidence>
<dbReference type="SUPFAM" id="SSF47459">
    <property type="entry name" value="HLH, helix-loop-helix DNA-binding domain"/>
    <property type="match status" value="1"/>
</dbReference>
<reference evidence="17" key="2">
    <citation type="submission" date="2025-09" db="UniProtKB">
        <authorList>
            <consortium name="Ensembl"/>
        </authorList>
    </citation>
    <scope>IDENTIFICATION</scope>
</reference>
<comment type="subcellular location">
    <subcellularLocation>
        <location evidence="2">Cytoplasm</location>
    </subcellularLocation>
    <subcellularLocation>
        <location evidence="1">Nucleus</location>
    </subcellularLocation>
</comment>
<evidence type="ECO:0000256" key="13">
    <source>
        <dbReference type="ARBA" id="ARBA00023242"/>
    </source>
</evidence>
<keyword evidence="5" id="KW-0678">Repressor</keyword>
<keyword evidence="11" id="KW-0010">Activator</keyword>
<feature type="domain" description="BHLH" evidence="16">
    <location>
        <begin position="25"/>
        <end position="78"/>
    </location>
</feature>
<evidence type="ECO:0000256" key="10">
    <source>
        <dbReference type="ARBA" id="ARBA00023125"/>
    </source>
</evidence>
<dbReference type="GO" id="GO:0006805">
    <property type="term" value="P:xenobiotic metabolic process"/>
    <property type="evidence" value="ECO:0007669"/>
    <property type="project" value="InterPro"/>
</dbReference>
<dbReference type="GeneTree" id="ENSGT00940000154486"/>
<evidence type="ECO:0000256" key="3">
    <source>
        <dbReference type="ARBA" id="ARBA00015909"/>
    </source>
</evidence>
<evidence type="ECO:0000256" key="9">
    <source>
        <dbReference type="ARBA" id="ARBA00023108"/>
    </source>
</evidence>
<evidence type="ECO:0000256" key="7">
    <source>
        <dbReference type="ARBA" id="ARBA00022765"/>
    </source>
</evidence>
<dbReference type="PANTHER" id="PTHR10649:SF17">
    <property type="entry name" value="ARYL HYDROCARBON RECEPTOR 2"/>
    <property type="match status" value="1"/>
</dbReference>
<organism evidence="17 18">
    <name type="scientific">Seriola dumerili</name>
    <name type="common">Greater amberjack</name>
    <name type="synonym">Caranx dumerili</name>
    <dbReference type="NCBI Taxonomy" id="41447"/>
    <lineage>
        <taxon>Eukaryota</taxon>
        <taxon>Metazoa</taxon>
        <taxon>Chordata</taxon>
        <taxon>Craniata</taxon>
        <taxon>Vertebrata</taxon>
        <taxon>Euteleostomi</taxon>
        <taxon>Actinopterygii</taxon>
        <taxon>Neopterygii</taxon>
        <taxon>Teleostei</taxon>
        <taxon>Neoteleostei</taxon>
        <taxon>Acanthomorphata</taxon>
        <taxon>Carangaria</taxon>
        <taxon>Carangiformes</taxon>
        <taxon>Carangidae</taxon>
        <taxon>Seriola</taxon>
    </lineage>
</organism>
<dbReference type="FunFam" id="3.30.450.20:FF:000035">
    <property type="entry name" value="Aryl hydrocarbon receptor"/>
    <property type="match status" value="1"/>
</dbReference>
<sequence>MLPSTALYAAKKRKKPVQKIPKPPPPDGVKSNPSKRHRDRLNGELDKLTSLLPFTEEVRARLDKLSVLRLSVGYLKVKSFFNATMKKNQNGSSWTSERSLMFGGNVPNALTPSAATTNSTSSSSSPFAHVTSIDGVSFSEGDLLLQALNGFVLVVTAEGYVFYTSPTIQDFLGFHQSDVVHQSVFELIHTDDRALFRRQLHFALKPNASHSDSSAQSPGDESSADISSSVMTYDPQTIPPENSSFLERNFCCRFRCLLDNSSGFLALNFRGRLKFLHGQSRVSDDGTLVPPQLALFSIAMPLQPPSILEIRTKTLLFQTKHKLDFTPMGIDTRGKVVLGYTEAELCMKGSGYHFIHAADMMYCAENHLRIMKTGDSGFTVFRLLTKTRTWIWVQAIARLVFKGGKPDFIVARQRALTNEEGEEQLRLRHLQLPFNFATGEALLYDIPQPIDIPDPCSAPKQRKVKDYSIDPDSILGCMLRQDQSIYCEHNNDNTLSSLNDIAFKDTHATVSVPGDIWQQVSPKPVVGSLVKTEAAVQDMMDTLQQILGDSNLIDTLEVGPEELKSWESTLLRMSTNSYGMNEDLDVLSNDILSYVEEQLQKEDGLKLPGELDDVPACLSTLDLQNQDPDHIGEQNFVWPLEPQNQLIANGGQMMTGQPAPVLETMKLTHMDLSQLSSPGLNGPTLQQIASQQTLPPSVLLGDIGAPATFSPSLADSCAQTQNKLRALQVTAKENNLGAFRQTAQLQSNPMQNHVQMRTPNLPLGLQDQTAERKLNPVFNFQGNQWSSPVPNANPVDSFVQTYTQNISNESGFAADPPSSSCLQGHFALQTQNSENQRQSWPLEQQQQQQQQLISGGHQQLGACLNQMSGFQGNPLPGVVTPQTAVNGRPMFRTQETSNVPFPVQQDSELPAQAPSSSCMFRNAPPSVPVNGVHLSQAPSCQRMNPASSNRIPSKPSCFYQGLPGGGSVPGMTAIPNPSEVALSCQMTAGLNPNGLLVQQQQYLNFSEQTQINNHPVVGNGGFPFPSLPDGNVYYSENK</sequence>
<evidence type="ECO:0000313" key="18">
    <source>
        <dbReference type="Proteomes" id="UP000261420"/>
    </source>
</evidence>
<evidence type="ECO:0000259" key="15">
    <source>
        <dbReference type="PROSITE" id="PS50112"/>
    </source>
</evidence>
<dbReference type="GO" id="GO:0005634">
    <property type="term" value="C:nucleus"/>
    <property type="evidence" value="ECO:0007669"/>
    <property type="project" value="UniProtKB-SubCell"/>
</dbReference>
<keyword evidence="13" id="KW-0539">Nucleus</keyword>
<dbReference type="KEGG" id="sdu:111233481"/>
<dbReference type="GO" id="GO:0005737">
    <property type="term" value="C:cytoplasm"/>
    <property type="evidence" value="ECO:0007669"/>
    <property type="project" value="UniProtKB-SubCell"/>
</dbReference>
<dbReference type="PROSITE" id="PS50888">
    <property type="entry name" value="BHLH"/>
    <property type="match status" value="1"/>
</dbReference>
<evidence type="ECO:0000313" key="17">
    <source>
        <dbReference type="Ensembl" id="ENSSDUP00000021287.1"/>
    </source>
</evidence>
<feature type="region of interest" description="Disordered" evidence="14">
    <location>
        <begin position="1"/>
        <end position="39"/>
    </location>
</feature>
<dbReference type="CDD" id="cd00130">
    <property type="entry name" value="PAS"/>
    <property type="match status" value="2"/>
</dbReference>
<dbReference type="GO" id="GO:1904613">
    <property type="term" value="P:cellular response to 2,3,7,8-tetrachlorodibenzodioxine"/>
    <property type="evidence" value="ECO:0007669"/>
    <property type="project" value="UniProtKB-ARBA"/>
</dbReference>
<dbReference type="GO" id="GO:0004879">
    <property type="term" value="F:nuclear receptor activity"/>
    <property type="evidence" value="ECO:0007669"/>
    <property type="project" value="TreeGrafter"/>
</dbReference>
<keyword evidence="7" id="KW-0013">ADP-ribosylation</keyword>
<dbReference type="GO" id="GO:0046983">
    <property type="term" value="F:protein dimerization activity"/>
    <property type="evidence" value="ECO:0007669"/>
    <property type="project" value="InterPro"/>
</dbReference>
<proteinExistence type="predicted"/>
<evidence type="ECO:0000256" key="4">
    <source>
        <dbReference type="ARBA" id="ARBA00022490"/>
    </source>
</evidence>
<dbReference type="Pfam" id="PF00010">
    <property type="entry name" value="HLH"/>
    <property type="match status" value="1"/>
</dbReference>
<dbReference type="SUPFAM" id="SSF55785">
    <property type="entry name" value="PYP-like sensor domain (PAS domain)"/>
    <property type="match status" value="2"/>
</dbReference>
<dbReference type="Ensembl" id="ENSSDUT00000021679.1">
    <property type="protein sequence ID" value="ENSSDUP00000021287.1"/>
    <property type="gene ID" value="ENSSDUG00000015503.1"/>
</dbReference>
<dbReference type="InterPro" id="IPR013767">
    <property type="entry name" value="PAS_fold"/>
</dbReference>
<dbReference type="InterPro" id="IPR039091">
    <property type="entry name" value="AHR/AHRR"/>
</dbReference>
<accession>A0A3B4USH1</accession>
<dbReference type="STRING" id="41447.ENSSDUP00000021287"/>
<feature type="region of interest" description="Disordered" evidence="14">
    <location>
        <begin position="207"/>
        <end position="233"/>
    </location>
</feature>